<keyword evidence="3" id="KW-1185">Reference proteome</keyword>
<protein>
    <submittedName>
        <fullName evidence="2">Lysophospholipase L1</fullName>
    </submittedName>
</protein>
<proteinExistence type="predicted"/>
<dbReference type="InterPro" id="IPR036514">
    <property type="entry name" value="SGNH_hydro_sf"/>
</dbReference>
<accession>A0A1H7VC54</accession>
<dbReference type="InterPro" id="IPR013830">
    <property type="entry name" value="SGNH_hydro"/>
</dbReference>
<dbReference type="EMBL" id="FOAN01000007">
    <property type="protein sequence ID" value="SEM06469.1"/>
    <property type="molecule type" value="Genomic_DNA"/>
</dbReference>
<evidence type="ECO:0000313" key="2">
    <source>
        <dbReference type="EMBL" id="SEM06469.1"/>
    </source>
</evidence>
<dbReference type="AlphaFoldDB" id="A0A1H7VC54"/>
<dbReference type="RefSeq" id="WP_091838452.1">
    <property type="nucleotide sequence ID" value="NZ_FOAN01000007.1"/>
</dbReference>
<evidence type="ECO:0000313" key="3">
    <source>
        <dbReference type="Proteomes" id="UP000199664"/>
    </source>
</evidence>
<gene>
    <name evidence="2" type="ORF">SAMN04515666_10720</name>
</gene>
<dbReference type="GO" id="GO:0016788">
    <property type="term" value="F:hydrolase activity, acting on ester bonds"/>
    <property type="evidence" value="ECO:0007669"/>
    <property type="project" value="UniProtKB-ARBA"/>
</dbReference>
<dbReference type="Proteomes" id="UP000199664">
    <property type="component" value="Unassembled WGS sequence"/>
</dbReference>
<dbReference type="STRING" id="1036779.SAMN04515666_10720"/>
<evidence type="ECO:0000259" key="1">
    <source>
        <dbReference type="Pfam" id="PF13472"/>
    </source>
</evidence>
<reference evidence="3" key="1">
    <citation type="submission" date="2016-10" db="EMBL/GenBank/DDBJ databases">
        <authorList>
            <person name="Varghese N."/>
            <person name="Submissions S."/>
        </authorList>
    </citation>
    <scope>NUCLEOTIDE SEQUENCE [LARGE SCALE GENOMIC DNA]</scope>
    <source>
        <strain evidence="3">LMG 26383,CCUG 61248,R- 45681</strain>
    </source>
</reference>
<dbReference type="Pfam" id="PF13472">
    <property type="entry name" value="Lipase_GDSL_2"/>
    <property type="match status" value="1"/>
</dbReference>
<dbReference type="SUPFAM" id="SSF52266">
    <property type="entry name" value="SGNH hydrolase"/>
    <property type="match status" value="1"/>
</dbReference>
<sequence>MNRHPSISPVAPSLVAAEWTTTRYDDDVLAVRGQIMRRRFAGKPVVFFGSSSFRHWDRMAEDFGSLEVANLGFGGGTAESGLRYCDALLDLVEPGRIVLYFGENDIANDGLDAGSAFEALERLTQRLREKFGPIPIHRLSIKQSPGRWLHAGEFDAFNAMLRDSHAGDHAGGYVDVGSCLIGRNGRPMGRYYEADGVHLNAAGYALWASVLAGAVGLSTEQVR</sequence>
<feature type="domain" description="SGNH hydrolase-type esterase" evidence="1">
    <location>
        <begin position="49"/>
        <end position="206"/>
    </location>
</feature>
<dbReference type="Gene3D" id="3.40.50.1110">
    <property type="entry name" value="SGNH hydrolase"/>
    <property type="match status" value="1"/>
</dbReference>
<name>A0A1H7VC54_9HYPH</name>
<dbReference type="OrthoDB" id="8355047at2"/>
<organism evidence="2 3">
    <name type="scientific">Bosea lupini</name>
    <dbReference type="NCBI Taxonomy" id="1036779"/>
    <lineage>
        <taxon>Bacteria</taxon>
        <taxon>Pseudomonadati</taxon>
        <taxon>Pseudomonadota</taxon>
        <taxon>Alphaproteobacteria</taxon>
        <taxon>Hyphomicrobiales</taxon>
        <taxon>Boseaceae</taxon>
        <taxon>Bosea</taxon>
    </lineage>
</organism>